<evidence type="ECO:0008006" key="4">
    <source>
        <dbReference type="Google" id="ProtNLM"/>
    </source>
</evidence>
<proteinExistence type="predicted"/>
<feature type="region of interest" description="Disordered" evidence="1">
    <location>
        <begin position="83"/>
        <end position="142"/>
    </location>
</feature>
<evidence type="ECO:0000256" key="1">
    <source>
        <dbReference type="SAM" id="MobiDB-lite"/>
    </source>
</evidence>
<evidence type="ECO:0000313" key="2">
    <source>
        <dbReference type="EMBL" id="KAK6539955.1"/>
    </source>
</evidence>
<protein>
    <recommendedName>
        <fullName evidence="4">MACPF domain-containing protein</fullName>
    </recommendedName>
</protein>
<dbReference type="AlphaFoldDB" id="A0AAV9XDZ4"/>
<gene>
    <name evidence="2" type="ORF">TWF694_008789</name>
</gene>
<reference evidence="2 3" key="1">
    <citation type="submission" date="2019-10" db="EMBL/GenBank/DDBJ databases">
        <authorList>
            <person name="Palmer J.M."/>
        </authorList>
    </citation>
    <scope>NUCLEOTIDE SEQUENCE [LARGE SCALE GENOMIC DNA]</scope>
    <source>
        <strain evidence="2 3">TWF694</strain>
    </source>
</reference>
<keyword evidence="3" id="KW-1185">Reference proteome</keyword>
<sequence length="658" mass="71621">MSEPPKSTWPNFHIAVISKGGTLYHSFPSKNISGGDADKITLLQIREAARISEKLSFSADGETLLGDETSLAYYMSLKGIDVRGGEEKKEEKKEQKDQKQEKEEKEEKEKKAEKADTGDTGGDKAREGAQKEAPKDDKPKVPPIVTVKVDLILGAAIAPPSSAGGGSKVPTLTETAKAQEDIDKLIVGMQGGNAVKLGDLTRLSATLGALKTDSMDFAASVGKDGLTEPIDLTEQQWDQIFRNNRALHGWYFKGNVLVKARKRAFNLSPSLGANNPHPPQKEIEGPKEETKKDDKTASKAQKQTLIPKAIAGPLPPIPPFYVYDDSSVEVTEMTSALEKQMASQGFSSSAVKASAGGGAQGAQATGALAIEHESSTAAKQLDASQVTSVHISYKFPRAAVELDTYCLELTDECKKQALACRNRADVDRWEREYGSVFATQFTLGGELTSTRFFQSTDAGELSAFKDSVKIAAGLSISTPAVSGGGSYASMEVKEGSQGERRANQSARLAWQARGGDTLLCSNPPLWASTVKNYLLWRIMDQQGIVRMMDFVKIIHPQSGKFLESPVTAWKTLQDPGKIDMEIWGLLSPILKRDSGQDRDTIKSFYESQDFDIKEFNNSLGEEGEVLKLTSKTSWVELDLEQKIYIGLMCHQKGLILKG</sequence>
<dbReference type="EMBL" id="JAVHJO010000005">
    <property type="protein sequence ID" value="KAK6539955.1"/>
    <property type="molecule type" value="Genomic_DNA"/>
</dbReference>
<comment type="caution">
    <text evidence="2">The sequence shown here is derived from an EMBL/GenBank/DDBJ whole genome shotgun (WGS) entry which is preliminary data.</text>
</comment>
<accession>A0AAV9XDZ4</accession>
<dbReference type="Proteomes" id="UP001365542">
    <property type="component" value="Unassembled WGS sequence"/>
</dbReference>
<evidence type="ECO:0000313" key="3">
    <source>
        <dbReference type="Proteomes" id="UP001365542"/>
    </source>
</evidence>
<name>A0AAV9XDZ4_9PEZI</name>
<organism evidence="2 3">
    <name type="scientific">Orbilia ellipsospora</name>
    <dbReference type="NCBI Taxonomy" id="2528407"/>
    <lineage>
        <taxon>Eukaryota</taxon>
        <taxon>Fungi</taxon>
        <taxon>Dikarya</taxon>
        <taxon>Ascomycota</taxon>
        <taxon>Pezizomycotina</taxon>
        <taxon>Orbiliomycetes</taxon>
        <taxon>Orbiliales</taxon>
        <taxon>Orbiliaceae</taxon>
        <taxon>Orbilia</taxon>
    </lineage>
</organism>
<feature type="compositionally biased region" description="Basic and acidic residues" evidence="1">
    <location>
        <begin position="279"/>
        <end position="297"/>
    </location>
</feature>
<feature type="region of interest" description="Disordered" evidence="1">
    <location>
        <begin position="268"/>
        <end position="309"/>
    </location>
</feature>
<feature type="compositionally biased region" description="Basic and acidic residues" evidence="1">
    <location>
        <begin position="83"/>
        <end position="140"/>
    </location>
</feature>